<evidence type="ECO:0000256" key="3">
    <source>
        <dbReference type="ARBA" id="ARBA00022475"/>
    </source>
</evidence>
<sequence>MTNRRLKELDYMRVIACISVVLIHITAMGVVGYLTGSIHSKIMIFMNRSLQYATTLFVFLSGMTCYGSFEKCNEDFRLFLKRRFSTIIYPYIAVCLVYYGSYIYLGYYSFDPVFLVKGILTGTLCYHLYFIIILVQMYLLVPIFGRLFKIFSDEFVLAVVLAINIMTLEVSFPLSDRVFFKYMFFFAAGIYVLRNYGIVMKVLKRKKVKVFSALVFAATSLVYSYLYAANNANLIYGWFLHCSLSIPFLYVTGLFLGKMTKGLYSKVNLLGKSSYYIYLIHPLFLSFYVRVVDGTSVTSFSAKLLLYTATVLVTSIFSSIGYVTLKDRYGKKARLKKKMPA</sequence>
<dbReference type="PANTHER" id="PTHR40074:SF2">
    <property type="entry name" value="O-ACETYLTRANSFERASE WECH"/>
    <property type="match status" value="1"/>
</dbReference>
<gene>
    <name evidence="9" type="ORF">SAMN02745751_03034</name>
</gene>
<feature type="transmembrane region" description="Helical" evidence="7">
    <location>
        <begin position="234"/>
        <end position="255"/>
    </location>
</feature>
<evidence type="ECO:0000256" key="2">
    <source>
        <dbReference type="ARBA" id="ARBA00007400"/>
    </source>
</evidence>
<dbReference type="PANTHER" id="PTHR40074">
    <property type="entry name" value="O-ACETYLTRANSFERASE WECH"/>
    <property type="match status" value="1"/>
</dbReference>
<evidence type="ECO:0000256" key="6">
    <source>
        <dbReference type="ARBA" id="ARBA00023136"/>
    </source>
</evidence>
<feature type="transmembrane region" description="Helical" evidence="7">
    <location>
        <begin position="88"/>
        <end position="107"/>
    </location>
</feature>
<accession>A0A1M6L0H2</accession>
<dbReference type="Proteomes" id="UP000184052">
    <property type="component" value="Unassembled WGS sequence"/>
</dbReference>
<dbReference type="GO" id="GO:0009246">
    <property type="term" value="P:enterobacterial common antigen biosynthetic process"/>
    <property type="evidence" value="ECO:0007669"/>
    <property type="project" value="TreeGrafter"/>
</dbReference>
<feature type="transmembrane region" description="Helical" evidence="7">
    <location>
        <begin position="127"/>
        <end position="148"/>
    </location>
</feature>
<feature type="transmembrane region" description="Helical" evidence="7">
    <location>
        <begin position="208"/>
        <end position="228"/>
    </location>
</feature>
<feature type="transmembrane region" description="Helical" evidence="7">
    <location>
        <begin position="49"/>
        <end position="67"/>
    </location>
</feature>
<evidence type="ECO:0000256" key="4">
    <source>
        <dbReference type="ARBA" id="ARBA00022692"/>
    </source>
</evidence>
<dbReference type="EMBL" id="FQZL01000029">
    <property type="protein sequence ID" value="SHJ64700.1"/>
    <property type="molecule type" value="Genomic_DNA"/>
</dbReference>
<feature type="domain" description="Acyltransferase 3" evidence="8">
    <location>
        <begin position="7"/>
        <end position="316"/>
    </location>
</feature>
<proteinExistence type="inferred from homology"/>
<dbReference type="AlphaFoldDB" id="A0A1M6L0H2"/>
<evidence type="ECO:0000313" key="10">
    <source>
        <dbReference type="Proteomes" id="UP000184052"/>
    </source>
</evidence>
<keyword evidence="10" id="KW-1185">Reference proteome</keyword>
<comment type="similarity">
    <text evidence="2">Belongs to the acyltransferase 3 family.</text>
</comment>
<evidence type="ECO:0000256" key="5">
    <source>
        <dbReference type="ARBA" id="ARBA00022989"/>
    </source>
</evidence>
<feature type="transmembrane region" description="Helical" evidence="7">
    <location>
        <begin position="178"/>
        <end position="196"/>
    </location>
</feature>
<dbReference type="RefSeq" id="WP_073050414.1">
    <property type="nucleotide sequence ID" value="NZ_FQZL01000029.1"/>
</dbReference>
<evidence type="ECO:0000259" key="8">
    <source>
        <dbReference type="Pfam" id="PF01757"/>
    </source>
</evidence>
<dbReference type="GO" id="GO:0005886">
    <property type="term" value="C:plasma membrane"/>
    <property type="evidence" value="ECO:0007669"/>
    <property type="project" value="UniProtKB-SubCell"/>
</dbReference>
<name>A0A1M6L0H2_9FIRM</name>
<dbReference type="STRING" id="1121476.SAMN02745751_03034"/>
<keyword evidence="3" id="KW-1003">Cell membrane</keyword>
<keyword evidence="6 7" id="KW-0472">Membrane</keyword>
<evidence type="ECO:0000256" key="1">
    <source>
        <dbReference type="ARBA" id="ARBA00004651"/>
    </source>
</evidence>
<dbReference type="InterPro" id="IPR002656">
    <property type="entry name" value="Acyl_transf_3_dom"/>
</dbReference>
<keyword evidence="4 7" id="KW-0812">Transmembrane</keyword>
<reference evidence="9 10" key="1">
    <citation type="submission" date="2016-11" db="EMBL/GenBank/DDBJ databases">
        <authorList>
            <person name="Jaros S."/>
            <person name="Januszkiewicz K."/>
            <person name="Wedrychowicz H."/>
        </authorList>
    </citation>
    <scope>NUCLEOTIDE SEQUENCE [LARGE SCALE GENOMIC DNA]</scope>
    <source>
        <strain evidence="9 10">DSM 17477</strain>
    </source>
</reference>
<comment type="subcellular location">
    <subcellularLocation>
        <location evidence="1">Cell membrane</location>
        <topology evidence="1">Multi-pass membrane protein</topology>
    </subcellularLocation>
</comment>
<dbReference type="GO" id="GO:0016413">
    <property type="term" value="F:O-acetyltransferase activity"/>
    <property type="evidence" value="ECO:0007669"/>
    <property type="project" value="TreeGrafter"/>
</dbReference>
<feature type="transmembrane region" description="Helical" evidence="7">
    <location>
        <begin position="155"/>
        <end position="172"/>
    </location>
</feature>
<evidence type="ECO:0000313" key="9">
    <source>
        <dbReference type="EMBL" id="SHJ64700.1"/>
    </source>
</evidence>
<feature type="transmembrane region" description="Helical" evidence="7">
    <location>
        <begin position="304"/>
        <end position="325"/>
    </location>
</feature>
<keyword evidence="9" id="KW-0808">Transferase</keyword>
<keyword evidence="5 7" id="KW-1133">Transmembrane helix</keyword>
<dbReference type="Pfam" id="PF01757">
    <property type="entry name" value="Acyl_transf_3"/>
    <property type="match status" value="1"/>
</dbReference>
<evidence type="ECO:0000256" key="7">
    <source>
        <dbReference type="SAM" id="Phobius"/>
    </source>
</evidence>
<keyword evidence="9" id="KW-0012">Acyltransferase</keyword>
<organism evidence="9 10">
    <name type="scientific">Dethiosulfatibacter aminovorans DSM 17477</name>
    <dbReference type="NCBI Taxonomy" id="1121476"/>
    <lineage>
        <taxon>Bacteria</taxon>
        <taxon>Bacillati</taxon>
        <taxon>Bacillota</taxon>
        <taxon>Tissierellia</taxon>
        <taxon>Dethiosulfatibacter</taxon>
    </lineage>
</organism>
<feature type="transmembrane region" description="Helical" evidence="7">
    <location>
        <begin position="12"/>
        <end position="34"/>
    </location>
</feature>
<protein>
    <submittedName>
        <fullName evidence="9">Surface polysaccharide O-acyltransferase, integral membrane enzyme</fullName>
    </submittedName>
</protein>
<feature type="transmembrane region" description="Helical" evidence="7">
    <location>
        <begin position="275"/>
        <end position="292"/>
    </location>
</feature>